<sequence>MAETFRLLSHADYTVGWICALPLELGTARAMLDEEHQALPRQPNDENTYILGRISAHNVVIACLPHGITGNNSAATVANDMARSFKSIRIRLMVGIGGGAPGEEADIRLGDVVVSKPTGIHGGVVQYDFGKTKQEGRFVRTGTLNKPPVELLGAIARLEAEHMSRDPKFLEYISAATTKHPKLSSTLAYPGKESDELFNATYDHKVSSATCDDCDRRELVSRPARHNTIPRIHYGNVASGNEVMRHGRTRDRWARGENVICFEMEAAGLMDRFPCLIIRGICDYADSHKNKRWQNYAAATAAAYAKELLYTILPGDTQVISSPTELSECCSSKLSSISTLNHGNYTIRTVYYNSQECLSRRNGYVILYPTRAGIPAAFPNFLMLRIILLVLACFP</sequence>
<dbReference type="OrthoDB" id="1577640at2759"/>
<dbReference type="Gene3D" id="3.40.50.1580">
    <property type="entry name" value="Nucleoside phosphorylase domain"/>
    <property type="match status" value="1"/>
</dbReference>
<dbReference type="InterPro" id="IPR053137">
    <property type="entry name" value="NLR-like"/>
</dbReference>
<dbReference type="PANTHER" id="PTHR46082">
    <property type="entry name" value="ATP/GTP-BINDING PROTEIN-RELATED"/>
    <property type="match status" value="1"/>
</dbReference>
<organism evidence="2 3">
    <name type="scientific">Glonium stellatum</name>
    <dbReference type="NCBI Taxonomy" id="574774"/>
    <lineage>
        <taxon>Eukaryota</taxon>
        <taxon>Fungi</taxon>
        <taxon>Dikarya</taxon>
        <taxon>Ascomycota</taxon>
        <taxon>Pezizomycotina</taxon>
        <taxon>Dothideomycetes</taxon>
        <taxon>Pleosporomycetidae</taxon>
        <taxon>Gloniales</taxon>
        <taxon>Gloniaceae</taxon>
        <taxon>Glonium</taxon>
    </lineage>
</organism>
<feature type="domain" description="Nucleoside phosphorylase" evidence="1">
    <location>
        <begin position="15"/>
        <end position="305"/>
    </location>
</feature>
<evidence type="ECO:0000313" key="3">
    <source>
        <dbReference type="Proteomes" id="UP000250140"/>
    </source>
</evidence>
<dbReference type="Proteomes" id="UP000250140">
    <property type="component" value="Unassembled WGS sequence"/>
</dbReference>
<name>A0A8E2JN30_9PEZI</name>
<dbReference type="GO" id="GO:0009116">
    <property type="term" value="P:nucleoside metabolic process"/>
    <property type="evidence" value="ECO:0007669"/>
    <property type="project" value="InterPro"/>
</dbReference>
<dbReference type="EMBL" id="KV750729">
    <property type="protein sequence ID" value="OCL03455.1"/>
    <property type="molecule type" value="Genomic_DNA"/>
</dbReference>
<evidence type="ECO:0000313" key="2">
    <source>
        <dbReference type="EMBL" id="OCL03455.1"/>
    </source>
</evidence>
<dbReference type="PANTHER" id="PTHR46082:SF11">
    <property type="entry name" value="AAA+ ATPASE DOMAIN-CONTAINING PROTEIN-RELATED"/>
    <property type="match status" value="1"/>
</dbReference>
<evidence type="ECO:0000259" key="1">
    <source>
        <dbReference type="Pfam" id="PF01048"/>
    </source>
</evidence>
<accession>A0A8E2JN30</accession>
<dbReference type="InterPro" id="IPR035994">
    <property type="entry name" value="Nucleoside_phosphorylase_sf"/>
</dbReference>
<gene>
    <name evidence="2" type="ORF">AOQ84DRAFT_419125</name>
</gene>
<dbReference type="InterPro" id="IPR000845">
    <property type="entry name" value="Nucleoside_phosphorylase_d"/>
</dbReference>
<dbReference type="AlphaFoldDB" id="A0A8E2JN30"/>
<keyword evidence="3" id="KW-1185">Reference proteome</keyword>
<proteinExistence type="predicted"/>
<dbReference type="GO" id="GO:0003824">
    <property type="term" value="F:catalytic activity"/>
    <property type="evidence" value="ECO:0007669"/>
    <property type="project" value="InterPro"/>
</dbReference>
<dbReference type="Pfam" id="PF01048">
    <property type="entry name" value="PNP_UDP_1"/>
    <property type="match status" value="1"/>
</dbReference>
<dbReference type="SUPFAM" id="SSF53167">
    <property type="entry name" value="Purine and uridine phosphorylases"/>
    <property type="match status" value="1"/>
</dbReference>
<reference evidence="2 3" key="1">
    <citation type="journal article" date="2016" name="Nat. Commun.">
        <title>Ectomycorrhizal ecology is imprinted in the genome of the dominant symbiotic fungus Cenococcum geophilum.</title>
        <authorList>
            <consortium name="DOE Joint Genome Institute"/>
            <person name="Peter M."/>
            <person name="Kohler A."/>
            <person name="Ohm R.A."/>
            <person name="Kuo A."/>
            <person name="Krutzmann J."/>
            <person name="Morin E."/>
            <person name="Arend M."/>
            <person name="Barry K.W."/>
            <person name="Binder M."/>
            <person name="Choi C."/>
            <person name="Clum A."/>
            <person name="Copeland A."/>
            <person name="Grisel N."/>
            <person name="Haridas S."/>
            <person name="Kipfer T."/>
            <person name="LaButti K."/>
            <person name="Lindquist E."/>
            <person name="Lipzen A."/>
            <person name="Maire R."/>
            <person name="Meier B."/>
            <person name="Mihaltcheva S."/>
            <person name="Molinier V."/>
            <person name="Murat C."/>
            <person name="Poggeler S."/>
            <person name="Quandt C.A."/>
            <person name="Sperisen C."/>
            <person name="Tritt A."/>
            <person name="Tisserant E."/>
            <person name="Crous P.W."/>
            <person name="Henrissat B."/>
            <person name="Nehls U."/>
            <person name="Egli S."/>
            <person name="Spatafora J.W."/>
            <person name="Grigoriev I.V."/>
            <person name="Martin F.M."/>
        </authorList>
    </citation>
    <scope>NUCLEOTIDE SEQUENCE [LARGE SCALE GENOMIC DNA]</scope>
    <source>
        <strain evidence="2 3">CBS 207.34</strain>
    </source>
</reference>
<protein>
    <submittedName>
        <fullName evidence="2">Purine and uridine phosphorylase</fullName>
    </submittedName>
</protein>